<name>X0KTY4_FUSOX</name>
<organism evidence="2">
    <name type="scientific">Fusarium oxysporum f. sp. vasinfectum 25433</name>
    <dbReference type="NCBI Taxonomy" id="1089449"/>
    <lineage>
        <taxon>Eukaryota</taxon>
        <taxon>Fungi</taxon>
        <taxon>Dikarya</taxon>
        <taxon>Ascomycota</taxon>
        <taxon>Pezizomycotina</taxon>
        <taxon>Sordariomycetes</taxon>
        <taxon>Hypocreomycetidae</taxon>
        <taxon>Hypocreales</taxon>
        <taxon>Nectriaceae</taxon>
        <taxon>Fusarium</taxon>
        <taxon>Fusarium oxysporum species complex</taxon>
    </lineage>
</organism>
<dbReference type="Proteomes" id="UP000030701">
    <property type="component" value="Unassembled WGS sequence"/>
</dbReference>
<feature type="region of interest" description="Disordered" evidence="1">
    <location>
        <begin position="38"/>
        <end position="71"/>
    </location>
</feature>
<dbReference type="HOGENOM" id="CLU_2740105_0_0_1"/>
<dbReference type="AlphaFoldDB" id="X0KTY4"/>
<protein>
    <submittedName>
        <fullName evidence="2">Uncharacterized protein</fullName>
    </submittedName>
</protein>
<feature type="region of interest" description="Disordered" evidence="1">
    <location>
        <begin position="1"/>
        <end position="22"/>
    </location>
</feature>
<evidence type="ECO:0000313" key="2">
    <source>
        <dbReference type="EMBL" id="EXM12252.1"/>
    </source>
</evidence>
<proteinExistence type="predicted"/>
<evidence type="ECO:0000256" key="1">
    <source>
        <dbReference type="SAM" id="MobiDB-lite"/>
    </source>
</evidence>
<dbReference type="EMBL" id="KK035797">
    <property type="protein sequence ID" value="EXM12252.1"/>
    <property type="molecule type" value="Genomic_DNA"/>
</dbReference>
<gene>
    <name evidence="2" type="ORF">FOTG_19247</name>
</gene>
<accession>X0KTY4</accession>
<reference evidence="2" key="2">
    <citation type="submission" date="2014-03" db="EMBL/GenBank/DDBJ databases">
        <title>The Genome Annotation of Fusarium oxysporum Cotton.</title>
        <authorList>
            <consortium name="The Broad Institute Genomics Platform"/>
            <person name="Ma L.-J."/>
            <person name="Corby-Kistler H."/>
            <person name="Broz K."/>
            <person name="Gale L.R."/>
            <person name="Jonkers W."/>
            <person name="O'Donnell K."/>
            <person name="Ploetz R."/>
            <person name="Steinberg C."/>
            <person name="Schwartz D.C."/>
            <person name="VanEtten H."/>
            <person name="Zhou S."/>
            <person name="Young S.K."/>
            <person name="Zeng Q."/>
            <person name="Gargeya S."/>
            <person name="Fitzgerald M."/>
            <person name="Abouelleil A."/>
            <person name="Alvarado L."/>
            <person name="Chapman S.B."/>
            <person name="Gainer-Dewar J."/>
            <person name="Goldberg J."/>
            <person name="Griggs A."/>
            <person name="Gujja S."/>
            <person name="Hansen M."/>
            <person name="Howarth C."/>
            <person name="Imamovic A."/>
            <person name="Ireland A."/>
            <person name="Larimer J."/>
            <person name="McCowan C."/>
            <person name="Murphy C."/>
            <person name="Pearson M."/>
            <person name="Poon T.W."/>
            <person name="Priest M."/>
            <person name="Roberts A."/>
            <person name="Saif S."/>
            <person name="Shea T."/>
            <person name="Sykes S."/>
            <person name="Wortman J."/>
            <person name="Nusbaum C."/>
            <person name="Birren B."/>
        </authorList>
    </citation>
    <scope>NUCLEOTIDE SEQUENCE</scope>
    <source>
        <strain evidence="2">25433</strain>
    </source>
</reference>
<sequence>MRRQGEPKRARQHEWNRRRDGRGLLTDVSHTFTFLGATNSPTHLMPRSSRRRSPRYCRLASGGHGWWKKPP</sequence>
<reference evidence="2" key="1">
    <citation type="submission" date="2011-11" db="EMBL/GenBank/DDBJ databases">
        <title>The Genome Sequence of Fusarium oxysporum Cotton.</title>
        <authorList>
            <consortium name="The Broad Institute Genome Sequencing Platform"/>
            <person name="Ma L.-J."/>
            <person name="Gale L.R."/>
            <person name="Schwartz D.C."/>
            <person name="Zhou S."/>
            <person name="Corby-Kistler H."/>
            <person name="Young S.K."/>
            <person name="Zeng Q."/>
            <person name="Gargeya S."/>
            <person name="Fitzgerald M."/>
            <person name="Haas B."/>
            <person name="Abouelleil A."/>
            <person name="Alvarado L."/>
            <person name="Arachchi H.M."/>
            <person name="Berlin A."/>
            <person name="Brown A."/>
            <person name="Chapman S.B."/>
            <person name="Chen Z."/>
            <person name="Dunbar C."/>
            <person name="Freedman E."/>
            <person name="Gearin G."/>
            <person name="Goldberg J."/>
            <person name="Griggs A."/>
            <person name="Gujja S."/>
            <person name="Heiman D."/>
            <person name="Howarth C."/>
            <person name="Larson L."/>
            <person name="Lui A."/>
            <person name="MacDonald P.J.P."/>
            <person name="Montmayeur A."/>
            <person name="Murphy C."/>
            <person name="Neiman D."/>
            <person name="Pearson M."/>
            <person name="Priest M."/>
            <person name="Roberts A."/>
            <person name="Saif S."/>
            <person name="Shea T."/>
            <person name="Shenoy N."/>
            <person name="Sisk P."/>
            <person name="Stolte C."/>
            <person name="Sykes S."/>
            <person name="Wortman J."/>
            <person name="Nusbaum C."/>
            <person name="Birren B."/>
        </authorList>
    </citation>
    <scope>NUCLEOTIDE SEQUENCE [LARGE SCALE GENOMIC DNA]</scope>
    <source>
        <strain evidence="2">25433</strain>
    </source>
</reference>